<organism evidence="1 2">
    <name type="scientific">Arthrobacter nitrophenolicus</name>
    <dbReference type="NCBI Taxonomy" id="683150"/>
    <lineage>
        <taxon>Bacteria</taxon>
        <taxon>Bacillati</taxon>
        <taxon>Actinomycetota</taxon>
        <taxon>Actinomycetes</taxon>
        <taxon>Micrococcales</taxon>
        <taxon>Micrococcaceae</taxon>
        <taxon>Arthrobacter</taxon>
    </lineage>
</organism>
<proteinExistence type="predicted"/>
<comment type="caution">
    <text evidence="1">The sequence shown here is derived from an EMBL/GenBank/DDBJ whole genome shotgun (WGS) entry which is preliminary data.</text>
</comment>
<dbReference type="Proteomes" id="UP000294621">
    <property type="component" value="Unassembled WGS sequence"/>
</dbReference>
<dbReference type="OrthoDB" id="9876000at2"/>
<evidence type="ECO:0000313" key="1">
    <source>
        <dbReference type="EMBL" id="TDL31599.1"/>
    </source>
</evidence>
<reference evidence="1 2" key="1">
    <citation type="submission" date="2019-03" db="EMBL/GenBank/DDBJ databases">
        <title>Genome Sequencing and Assembly of Various Microbes Isolated from Partially Reclaimed Soil and Acid Mine Drainage (AMD) Site.</title>
        <authorList>
            <person name="Steinbock B."/>
            <person name="Bechtold R."/>
            <person name="Sevigny J.L."/>
            <person name="Thomas D."/>
            <person name="Cuthill L.R."/>
            <person name="Aveiro Johannsen E.J."/>
            <person name="Thomas K."/>
            <person name="Ghosh A."/>
        </authorList>
    </citation>
    <scope>NUCLEOTIDE SEQUENCE [LARGE SCALE GENOMIC DNA]</scope>
    <source>
        <strain evidence="1 2">S-A1</strain>
    </source>
</reference>
<dbReference type="RefSeq" id="WP_133352458.1">
    <property type="nucleotide sequence ID" value="NZ_SMZQ01000021.1"/>
</dbReference>
<dbReference type="EMBL" id="SMZQ01000021">
    <property type="protein sequence ID" value="TDL31599.1"/>
    <property type="molecule type" value="Genomic_DNA"/>
</dbReference>
<protein>
    <submittedName>
        <fullName evidence="1">Uncharacterized protein</fullName>
    </submittedName>
</protein>
<accession>A0A4R5XJR2</accession>
<gene>
    <name evidence="1" type="ORF">E2R57_21245</name>
</gene>
<sequence length="83" mass="9428">MPIDIAEDSLNRHTRAVEVEDWSILRAGDRVAVSEDLFYQDGLQVEETAADIGVIWVRRISSGDRQLLSVGTHRIWHLGTRDI</sequence>
<name>A0A4R5XJR2_9MICC</name>
<evidence type="ECO:0000313" key="2">
    <source>
        <dbReference type="Proteomes" id="UP000294621"/>
    </source>
</evidence>
<dbReference type="AlphaFoldDB" id="A0A4R5XJR2"/>